<reference evidence="14 15" key="1">
    <citation type="journal article" date="2019" name="Sci. Rep.">
        <title>Orb-weaving spider Araneus ventricosus genome elucidates the spidroin gene catalogue.</title>
        <authorList>
            <person name="Kono N."/>
            <person name="Nakamura H."/>
            <person name="Ohtoshi R."/>
            <person name="Moran D.A.P."/>
            <person name="Shinohara A."/>
            <person name="Yoshida Y."/>
            <person name="Fujiwara M."/>
            <person name="Mori M."/>
            <person name="Tomita M."/>
            <person name="Arakawa K."/>
        </authorList>
    </citation>
    <scope>NUCLEOTIDE SEQUENCE [LARGE SCALE GENOMIC DNA]</scope>
</reference>
<dbReference type="GO" id="GO:0005254">
    <property type="term" value="F:chloride channel activity"/>
    <property type="evidence" value="ECO:0007669"/>
    <property type="project" value="UniProtKB-ARBA"/>
</dbReference>
<dbReference type="GO" id="GO:0005886">
    <property type="term" value="C:plasma membrane"/>
    <property type="evidence" value="ECO:0007669"/>
    <property type="project" value="UniProtKB-SubCell"/>
</dbReference>
<evidence type="ECO:0000256" key="4">
    <source>
        <dbReference type="ARBA" id="ARBA00022475"/>
    </source>
</evidence>
<dbReference type="PANTHER" id="PTHR18945">
    <property type="entry name" value="NEUROTRANSMITTER GATED ION CHANNEL"/>
    <property type="match status" value="1"/>
</dbReference>
<dbReference type="InterPro" id="IPR006202">
    <property type="entry name" value="Neur_chan_lig-bd"/>
</dbReference>
<evidence type="ECO:0000313" key="15">
    <source>
        <dbReference type="Proteomes" id="UP000499080"/>
    </source>
</evidence>
<dbReference type="Proteomes" id="UP000499080">
    <property type="component" value="Unassembled WGS sequence"/>
</dbReference>
<comment type="subcellular location">
    <subcellularLocation>
        <location evidence="2">Cell membrane</location>
    </subcellularLocation>
    <subcellularLocation>
        <location evidence="1">Membrane</location>
        <topology evidence="1">Multi-pass membrane protein</topology>
    </subcellularLocation>
</comment>
<evidence type="ECO:0000256" key="5">
    <source>
        <dbReference type="ARBA" id="ARBA00022692"/>
    </source>
</evidence>
<dbReference type="Pfam" id="PF02931">
    <property type="entry name" value="Neur_chan_LBD"/>
    <property type="match status" value="1"/>
</dbReference>
<keyword evidence="4" id="KW-1003">Cell membrane</keyword>
<feature type="domain" description="Neurotransmitter-gated ion-channel transmembrane" evidence="13">
    <location>
        <begin position="248"/>
        <end position="363"/>
    </location>
</feature>
<dbReference type="AlphaFoldDB" id="A0A4Y2CW23"/>
<dbReference type="PRINTS" id="PR00253">
    <property type="entry name" value="GABAARECEPTR"/>
</dbReference>
<evidence type="ECO:0000256" key="6">
    <source>
        <dbReference type="ARBA" id="ARBA00022729"/>
    </source>
</evidence>
<keyword evidence="8" id="KW-0406">Ion transport</keyword>
<dbReference type="InterPro" id="IPR006029">
    <property type="entry name" value="Neurotrans-gated_channel_TM"/>
</dbReference>
<evidence type="ECO:0000256" key="3">
    <source>
        <dbReference type="ARBA" id="ARBA00022448"/>
    </source>
</evidence>
<evidence type="ECO:0000256" key="1">
    <source>
        <dbReference type="ARBA" id="ARBA00004141"/>
    </source>
</evidence>
<evidence type="ECO:0000259" key="13">
    <source>
        <dbReference type="Pfam" id="PF02932"/>
    </source>
</evidence>
<feature type="transmembrane region" description="Helical" evidence="11">
    <location>
        <begin position="6"/>
        <end position="25"/>
    </location>
</feature>
<dbReference type="GO" id="GO:0099095">
    <property type="term" value="F:ligand-gated monoatomic anion channel activity"/>
    <property type="evidence" value="ECO:0007669"/>
    <property type="project" value="UniProtKB-ARBA"/>
</dbReference>
<keyword evidence="5 11" id="KW-0812">Transmembrane</keyword>
<dbReference type="Pfam" id="PF02932">
    <property type="entry name" value="Neur_chan_memb"/>
    <property type="match status" value="1"/>
</dbReference>
<keyword evidence="7 11" id="KW-1133">Transmembrane helix</keyword>
<keyword evidence="3" id="KW-0813">Transport</keyword>
<feature type="transmembrane region" description="Helical" evidence="11">
    <location>
        <begin position="305"/>
        <end position="328"/>
    </location>
</feature>
<comment type="caution">
    <text evidence="14">The sequence shown here is derived from an EMBL/GenBank/DDBJ whole genome shotgun (WGS) entry which is preliminary data.</text>
</comment>
<keyword evidence="6" id="KW-0732">Signal</keyword>
<dbReference type="CDD" id="cd19049">
    <property type="entry name" value="LGIC_TM_anion"/>
    <property type="match status" value="1"/>
</dbReference>
<evidence type="ECO:0000256" key="8">
    <source>
        <dbReference type="ARBA" id="ARBA00023065"/>
    </source>
</evidence>
<name>A0A4Y2CW23_ARAVE</name>
<evidence type="ECO:0000256" key="9">
    <source>
        <dbReference type="ARBA" id="ARBA00023136"/>
    </source>
</evidence>
<keyword evidence="10" id="KW-0407">Ion channel</keyword>
<dbReference type="OrthoDB" id="8173437at2759"/>
<dbReference type="GO" id="GO:0005230">
    <property type="term" value="F:extracellular ligand-gated monoatomic ion channel activity"/>
    <property type="evidence" value="ECO:0007669"/>
    <property type="project" value="InterPro"/>
</dbReference>
<dbReference type="CDD" id="cd18987">
    <property type="entry name" value="LGIC_ECD_anion"/>
    <property type="match status" value="1"/>
</dbReference>
<dbReference type="GO" id="GO:0004888">
    <property type="term" value="F:transmembrane signaling receptor activity"/>
    <property type="evidence" value="ECO:0007669"/>
    <property type="project" value="InterPro"/>
</dbReference>
<accession>A0A4Y2CW23</accession>
<evidence type="ECO:0000256" key="10">
    <source>
        <dbReference type="ARBA" id="ARBA00023303"/>
    </source>
</evidence>
<evidence type="ECO:0000256" key="11">
    <source>
        <dbReference type="SAM" id="Phobius"/>
    </source>
</evidence>
<dbReference type="InterPro" id="IPR006201">
    <property type="entry name" value="Neur_channel"/>
</dbReference>
<dbReference type="InterPro" id="IPR006028">
    <property type="entry name" value="GABAA/Glycine_rcpt"/>
</dbReference>
<feature type="transmembrane region" description="Helical" evidence="11">
    <location>
        <begin position="393"/>
        <end position="414"/>
    </location>
</feature>
<dbReference type="Gene3D" id="1.20.58.390">
    <property type="entry name" value="Neurotransmitter-gated ion-channel transmembrane domain"/>
    <property type="match status" value="1"/>
</dbReference>
<proteinExistence type="predicted"/>
<feature type="transmembrane region" description="Helical" evidence="11">
    <location>
        <begin position="242"/>
        <end position="264"/>
    </location>
</feature>
<organism evidence="14 15">
    <name type="scientific">Araneus ventricosus</name>
    <name type="common">Orbweaver spider</name>
    <name type="synonym">Epeira ventricosa</name>
    <dbReference type="NCBI Taxonomy" id="182803"/>
    <lineage>
        <taxon>Eukaryota</taxon>
        <taxon>Metazoa</taxon>
        <taxon>Ecdysozoa</taxon>
        <taxon>Arthropoda</taxon>
        <taxon>Chelicerata</taxon>
        <taxon>Arachnida</taxon>
        <taxon>Araneae</taxon>
        <taxon>Araneomorphae</taxon>
        <taxon>Entelegynae</taxon>
        <taxon>Araneoidea</taxon>
        <taxon>Araneidae</taxon>
        <taxon>Araneus</taxon>
    </lineage>
</organism>
<dbReference type="SUPFAM" id="SSF90112">
    <property type="entry name" value="Neurotransmitter-gated ion-channel transmembrane pore"/>
    <property type="match status" value="1"/>
</dbReference>
<protein>
    <submittedName>
        <fullName evidence="14">Glutamate-gated chloride channel</fullName>
    </submittedName>
</protein>
<evidence type="ECO:0000256" key="7">
    <source>
        <dbReference type="ARBA" id="ARBA00022989"/>
    </source>
</evidence>
<dbReference type="Gene3D" id="2.70.170.10">
    <property type="entry name" value="Neurotransmitter-gated ion-channel ligand-binding domain"/>
    <property type="match status" value="1"/>
</dbReference>
<evidence type="ECO:0000256" key="2">
    <source>
        <dbReference type="ARBA" id="ARBA00004236"/>
    </source>
</evidence>
<keyword evidence="15" id="KW-1185">Reference proteome</keyword>
<sequence>MLSTLGWMNTFHAVIMCYLFTNYFAEAQTVFTKGESDKEILDTLLLASGYDKRIRPERLTNITINVLLHSLSSPDESSLNYEVEFLLYRTWTDERLMYEDSGRHKYLNGMSHVDRIWLPNTYIVKHGSLKDPLVDMSLRVYRNGTIVHIIRRGISINCQGNLKIFPFDNPKCPFAIESVALEDNEMQLHWAKTSALESATSLQSFNAYLINSDIGECGDLFTWRGKFSCLHILLVFTRDKNYYFSSVFVPGIILVTSAFISFWLDKGVVPARVMIGVTTMLSFCTTTNNFRSSLPVVSNLTALNMWDGVCMFFIYSSLLEFVIVNYLYRKPVDPETETFLCCKCKKVNDESREKEEEVATETSRFAWIRPSNFTTRQLSSKELSFKIENIAKVVFPTLFSIFVFFYFIIFAAVLPQNEDNWIIQPYSNAKEAKKLL</sequence>
<dbReference type="EMBL" id="BGPR01000260">
    <property type="protein sequence ID" value="GBM08682.1"/>
    <property type="molecule type" value="Genomic_DNA"/>
</dbReference>
<dbReference type="InterPro" id="IPR036734">
    <property type="entry name" value="Neur_chan_lig-bd_sf"/>
</dbReference>
<feature type="domain" description="Neurotransmitter-gated ion-channel ligand-binding" evidence="12">
    <location>
        <begin position="40"/>
        <end position="205"/>
    </location>
</feature>
<keyword evidence="9 11" id="KW-0472">Membrane</keyword>
<dbReference type="InterPro" id="IPR038050">
    <property type="entry name" value="Neuro_actylchol_rec"/>
</dbReference>
<dbReference type="InterPro" id="IPR036719">
    <property type="entry name" value="Neuro-gated_channel_TM_sf"/>
</dbReference>
<dbReference type="SUPFAM" id="SSF63712">
    <property type="entry name" value="Nicotinic receptor ligand binding domain-like"/>
    <property type="match status" value="1"/>
</dbReference>
<gene>
    <name evidence="14" type="primary">GluClalpha_8</name>
    <name evidence="14" type="ORF">AVEN_52762_1</name>
</gene>
<evidence type="ECO:0000313" key="14">
    <source>
        <dbReference type="EMBL" id="GBM08682.1"/>
    </source>
</evidence>
<evidence type="ECO:0000259" key="12">
    <source>
        <dbReference type="Pfam" id="PF02931"/>
    </source>
</evidence>